<dbReference type="RefSeq" id="WP_262565268.1">
    <property type="nucleotide sequence ID" value="NZ_JAPFCC010000001.1"/>
</dbReference>
<comment type="caution">
    <text evidence="3">The sequence shown here is derived from an EMBL/GenBank/DDBJ whole genome shotgun (WGS) entry which is preliminary data.</text>
</comment>
<feature type="signal peptide" evidence="1">
    <location>
        <begin position="1"/>
        <end position="22"/>
    </location>
</feature>
<sequence>MSRIFFWGSILLLLIQYSTVQASGYTGGEILSNCKALIKVYEEQDPDTDMLALYKANTCKTFIIATVGMNQYTQLKDPQSVHFCPPEQATITQFARILTKHLEANPNLLHEHITAIAVDAWGDEDAFICTMIEVGTKEAPPQFTRKTNNPYLPNILEMKRLRELNGEPKSAEVFLDNN</sequence>
<feature type="domain" description="Rap1a immunity protein" evidence="2">
    <location>
        <begin position="26"/>
        <end position="122"/>
    </location>
</feature>
<dbReference type="Pfam" id="PF18602">
    <property type="entry name" value="Rap1a"/>
    <property type="match status" value="1"/>
</dbReference>
<accession>A0ABT3N1L6</accession>
<protein>
    <submittedName>
        <fullName evidence="3">Rap1a/Tai family immunity protein</fullName>
    </submittedName>
</protein>
<dbReference type="InterPro" id="IPR041238">
    <property type="entry name" value="Rap1a"/>
</dbReference>
<organism evidence="3 4">
    <name type="scientific">Endozoicomonas gorgoniicola</name>
    <dbReference type="NCBI Taxonomy" id="1234144"/>
    <lineage>
        <taxon>Bacteria</taxon>
        <taxon>Pseudomonadati</taxon>
        <taxon>Pseudomonadota</taxon>
        <taxon>Gammaproteobacteria</taxon>
        <taxon>Oceanospirillales</taxon>
        <taxon>Endozoicomonadaceae</taxon>
        <taxon>Endozoicomonas</taxon>
    </lineage>
</organism>
<gene>
    <name evidence="3" type="ORF">NX722_23415</name>
</gene>
<evidence type="ECO:0000313" key="4">
    <source>
        <dbReference type="Proteomes" id="UP001209854"/>
    </source>
</evidence>
<name>A0ABT3N1L6_9GAMM</name>
<proteinExistence type="predicted"/>
<evidence type="ECO:0000256" key="1">
    <source>
        <dbReference type="SAM" id="SignalP"/>
    </source>
</evidence>
<feature type="chain" id="PRO_5046311286" evidence="1">
    <location>
        <begin position="23"/>
        <end position="178"/>
    </location>
</feature>
<reference evidence="3 4" key="1">
    <citation type="submission" date="2022-10" db="EMBL/GenBank/DDBJ databases">
        <title>High-quality genome sequences of two octocoral-associated bacteria, Endozoicomonas euniceicola EF212 and Endozoicomonas gorgoniicola PS125.</title>
        <authorList>
            <person name="Chiou Y.-J."/>
            <person name="Chen Y.-H."/>
        </authorList>
    </citation>
    <scope>NUCLEOTIDE SEQUENCE [LARGE SCALE GENOMIC DNA]</scope>
    <source>
        <strain evidence="3 4">PS125</strain>
    </source>
</reference>
<dbReference type="Proteomes" id="UP001209854">
    <property type="component" value="Unassembled WGS sequence"/>
</dbReference>
<dbReference type="EMBL" id="JAPFCC010000001">
    <property type="protein sequence ID" value="MCW7555516.1"/>
    <property type="molecule type" value="Genomic_DNA"/>
</dbReference>
<evidence type="ECO:0000313" key="3">
    <source>
        <dbReference type="EMBL" id="MCW7555516.1"/>
    </source>
</evidence>
<evidence type="ECO:0000259" key="2">
    <source>
        <dbReference type="Pfam" id="PF18602"/>
    </source>
</evidence>
<keyword evidence="1" id="KW-0732">Signal</keyword>
<keyword evidence="4" id="KW-1185">Reference proteome</keyword>